<gene>
    <name evidence="2" type="ordered locus">PACID_28910</name>
</gene>
<evidence type="ECO:0000256" key="1">
    <source>
        <dbReference type="SAM" id="MobiDB-lite"/>
    </source>
</evidence>
<reference evidence="2 3" key="1">
    <citation type="journal article" date="2012" name="BMC Genomics">
        <title>The genome sequence of Propionibacterium acidipropionici provides insights into its biotechnological and industrial potential.</title>
        <authorList>
            <person name="Parizzi L.P."/>
            <person name="Grassi M.C."/>
            <person name="Llerena L.A."/>
            <person name="Carazzolle M.F."/>
            <person name="Queiroz V.L."/>
            <person name="Lunardi I."/>
            <person name="Zeidler A.F."/>
            <person name="Teixeira P.J."/>
            <person name="Mieczkowski P."/>
            <person name="Rincones J."/>
            <person name="Pereira G.A."/>
        </authorList>
    </citation>
    <scope>NUCLEOTIDE SEQUENCE [LARGE SCALE GENOMIC DNA]</scope>
    <source>
        <strain evidence="3">ATCC 4875 / DSM 20272 / JCM 6432 / NBRC 12425 / NCIMB 8070</strain>
    </source>
</reference>
<sequence length="54" mass="5692">MPPSGDISRRGVSCAFHQLEAGIRQKHPEIGSPASEMRAVSGVAPHWAHESAGT</sequence>
<dbReference type="AlphaFoldDB" id="K7S7S5"/>
<dbReference type="Proteomes" id="UP000000214">
    <property type="component" value="Chromosome"/>
</dbReference>
<protein>
    <submittedName>
        <fullName evidence="2">Uncharacterized protein</fullName>
    </submittedName>
</protein>
<dbReference type="HOGENOM" id="CLU_3046742_0_0_11"/>
<organism evidence="2 3">
    <name type="scientific">Acidipropionibacterium acidipropionici (strain ATCC 4875 / DSM 20272 / JCM 6432 / NBRC 12425 / NCIMB 8070 / 4)</name>
    <name type="common">Propionibacterium acidipropionici</name>
    <dbReference type="NCBI Taxonomy" id="1171373"/>
    <lineage>
        <taxon>Bacteria</taxon>
        <taxon>Bacillati</taxon>
        <taxon>Actinomycetota</taxon>
        <taxon>Actinomycetes</taxon>
        <taxon>Propionibacteriales</taxon>
        <taxon>Propionibacteriaceae</taxon>
        <taxon>Acidipropionibacterium</taxon>
    </lineage>
</organism>
<dbReference type="EMBL" id="CP003493">
    <property type="protein sequence ID" value="AFV90657.1"/>
    <property type="molecule type" value="Genomic_DNA"/>
</dbReference>
<accession>K7S7S5</accession>
<feature type="region of interest" description="Disordered" evidence="1">
    <location>
        <begin position="25"/>
        <end position="54"/>
    </location>
</feature>
<evidence type="ECO:0000313" key="2">
    <source>
        <dbReference type="EMBL" id="AFV90657.1"/>
    </source>
</evidence>
<proteinExistence type="predicted"/>
<dbReference type="STRING" id="1171373.PACID_28910"/>
<dbReference type="PATRIC" id="fig|1171373.8.peg.2842"/>
<name>K7S7S5_ACIA4</name>
<dbReference type="KEGG" id="pbo:PACID_28910"/>
<evidence type="ECO:0000313" key="3">
    <source>
        <dbReference type="Proteomes" id="UP000000214"/>
    </source>
</evidence>